<name>A0ABT9ZMA4_9BACI</name>
<dbReference type="Pfam" id="PF14096">
    <property type="entry name" value="DUF4274"/>
    <property type="match status" value="1"/>
</dbReference>
<dbReference type="Proteomes" id="UP001234495">
    <property type="component" value="Unassembled WGS sequence"/>
</dbReference>
<feature type="domain" description="DUF4274" evidence="1">
    <location>
        <begin position="30"/>
        <end position="104"/>
    </location>
</feature>
<dbReference type="RefSeq" id="WP_307346742.1">
    <property type="nucleotide sequence ID" value="NZ_JAUSUD010000039.1"/>
</dbReference>
<evidence type="ECO:0000313" key="3">
    <source>
        <dbReference type="Proteomes" id="UP001234495"/>
    </source>
</evidence>
<protein>
    <recommendedName>
        <fullName evidence="1">DUF4274 domain-containing protein</fullName>
    </recommendedName>
</protein>
<dbReference type="InterPro" id="IPR025369">
    <property type="entry name" value="DUF4274"/>
</dbReference>
<gene>
    <name evidence="2" type="ORF">J2S19_004773</name>
</gene>
<evidence type="ECO:0000259" key="1">
    <source>
        <dbReference type="Pfam" id="PF14096"/>
    </source>
</evidence>
<dbReference type="EMBL" id="JAUSUD010000039">
    <property type="protein sequence ID" value="MDQ0233426.1"/>
    <property type="molecule type" value="Genomic_DNA"/>
</dbReference>
<sequence length="152" mass="17545">MKVNSENTYLARLLYSTDKDYIISQLKNIDNPLLLHYFAANYNWNSGFDVPTVILENEACDLGTGLLMFHYADGYRLLESSDEISSSSLEEWKVFLRKIYNKLLSLDFKSQDISFDPELTKIQKYKLKKNNPDLPDVLISKSPGKEINIPKI</sequence>
<accession>A0ABT9ZMA4</accession>
<organism evidence="2 3">
    <name type="scientific">Metabacillus malikii</name>
    <dbReference type="NCBI Taxonomy" id="1504265"/>
    <lineage>
        <taxon>Bacteria</taxon>
        <taxon>Bacillati</taxon>
        <taxon>Bacillota</taxon>
        <taxon>Bacilli</taxon>
        <taxon>Bacillales</taxon>
        <taxon>Bacillaceae</taxon>
        <taxon>Metabacillus</taxon>
    </lineage>
</organism>
<reference evidence="2 3" key="1">
    <citation type="submission" date="2023-07" db="EMBL/GenBank/DDBJ databases">
        <title>Genomic Encyclopedia of Type Strains, Phase IV (KMG-IV): sequencing the most valuable type-strain genomes for metagenomic binning, comparative biology and taxonomic classification.</title>
        <authorList>
            <person name="Goeker M."/>
        </authorList>
    </citation>
    <scope>NUCLEOTIDE SEQUENCE [LARGE SCALE GENOMIC DNA]</scope>
    <source>
        <strain evidence="2 3">DSM 29005</strain>
    </source>
</reference>
<keyword evidence="3" id="KW-1185">Reference proteome</keyword>
<evidence type="ECO:0000313" key="2">
    <source>
        <dbReference type="EMBL" id="MDQ0233426.1"/>
    </source>
</evidence>
<comment type="caution">
    <text evidence="2">The sequence shown here is derived from an EMBL/GenBank/DDBJ whole genome shotgun (WGS) entry which is preliminary data.</text>
</comment>
<proteinExistence type="predicted"/>